<evidence type="ECO:0000256" key="1">
    <source>
        <dbReference type="ARBA" id="ARBA00038090"/>
    </source>
</evidence>
<proteinExistence type="inferred from homology"/>
<dbReference type="AlphaFoldDB" id="A0A1B9HZ53"/>
<dbReference type="InterPro" id="IPR052436">
    <property type="entry name" value="LTO1_adapter"/>
</dbReference>
<dbReference type="Pfam" id="PF09811">
    <property type="entry name" value="Yae1_N"/>
    <property type="match status" value="1"/>
</dbReference>
<dbReference type="EMBL" id="KI894013">
    <property type="protein sequence ID" value="OCF48573.1"/>
    <property type="molecule type" value="Genomic_DNA"/>
</dbReference>
<evidence type="ECO:0000259" key="2">
    <source>
        <dbReference type="Pfam" id="PF09811"/>
    </source>
</evidence>
<reference evidence="4" key="4">
    <citation type="submission" date="2024-02" db="EMBL/GenBank/DDBJ databases">
        <title>Comparative genomics of Cryptococcus and Kwoniella reveals pathogenesis evolution and contrasting modes of karyotype evolution via chromosome fusion or intercentromeric recombination.</title>
        <authorList>
            <person name="Coelho M.A."/>
            <person name="David-Palma M."/>
            <person name="Shea T."/>
            <person name="Bowers K."/>
            <person name="McGinley-Smith S."/>
            <person name="Mohammad A.W."/>
            <person name="Gnirke A."/>
            <person name="Yurkov A.M."/>
            <person name="Nowrousian M."/>
            <person name="Sun S."/>
            <person name="Cuomo C.A."/>
            <person name="Heitman J."/>
        </authorList>
    </citation>
    <scope>NUCLEOTIDE SEQUENCE</scope>
    <source>
        <strain evidence="4">CBS 10737</strain>
    </source>
</reference>
<name>A0A1B9HZ53_9TREE</name>
<dbReference type="KEGG" id="kpin:30173721"/>
<dbReference type="OrthoDB" id="48036at2759"/>
<evidence type="ECO:0000313" key="5">
    <source>
        <dbReference type="Proteomes" id="UP000094020"/>
    </source>
</evidence>
<keyword evidence="5" id="KW-1185">Reference proteome</keyword>
<protein>
    <recommendedName>
        <fullName evidence="2">Essential protein Yae1 N-terminal domain-containing protein</fullName>
    </recommendedName>
</protein>
<reference evidence="3" key="3">
    <citation type="submission" date="2016-07" db="EMBL/GenBank/DDBJ databases">
        <title>Evolution of pathogenesis and genome organization in the Tremellales.</title>
        <authorList>
            <person name="Cuomo C."/>
            <person name="Litvintseva A."/>
            <person name="Heitman J."/>
            <person name="Chen Y."/>
            <person name="Sun S."/>
            <person name="Springer D."/>
            <person name="Dromer F."/>
            <person name="Young S."/>
            <person name="Zeng Q."/>
            <person name="Chapman S."/>
            <person name="Gujja S."/>
            <person name="Saif S."/>
            <person name="Birren B."/>
        </authorList>
    </citation>
    <scope>NUCLEOTIDE SEQUENCE</scope>
    <source>
        <strain evidence="3">CBS 10737</strain>
    </source>
</reference>
<dbReference type="PANTHER" id="PTHR28532:SF1">
    <property type="entry name" value="ORAL CANCER OVEREXPRESSED 1"/>
    <property type="match status" value="1"/>
</dbReference>
<comment type="similarity">
    <text evidence="1">Belongs to the LTO1 family.</text>
</comment>
<dbReference type="InterPro" id="IPR019191">
    <property type="entry name" value="Essential_protein_Yae1_N"/>
</dbReference>
<reference evidence="3" key="1">
    <citation type="submission" date="2013-07" db="EMBL/GenBank/DDBJ databases">
        <title>The Genome Sequence of Cryptococcus pinus CBS10737.</title>
        <authorList>
            <consortium name="The Broad Institute Genome Sequencing Platform"/>
            <person name="Cuomo C."/>
            <person name="Litvintseva A."/>
            <person name="Chen Y."/>
            <person name="Heitman J."/>
            <person name="Sun S."/>
            <person name="Springer D."/>
            <person name="Dromer F."/>
            <person name="Young S.K."/>
            <person name="Zeng Q."/>
            <person name="Gargeya S."/>
            <person name="Fitzgerald M."/>
            <person name="Abouelleil A."/>
            <person name="Alvarado L."/>
            <person name="Berlin A.M."/>
            <person name="Chapman S.B."/>
            <person name="Dewar J."/>
            <person name="Goldberg J."/>
            <person name="Griggs A."/>
            <person name="Gujja S."/>
            <person name="Hansen M."/>
            <person name="Howarth C."/>
            <person name="Imamovic A."/>
            <person name="Larimer J."/>
            <person name="McCowan C."/>
            <person name="Murphy C."/>
            <person name="Pearson M."/>
            <person name="Priest M."/>
            <person name="Roberts A."/>
            <person name="Saif S."/>
            <person name="Shea T."/>
            <person name="Sykes S."/>
            <person name="Wortman J."/>
            <person name="Nusbaum C."/>
            <person name="Birren B."/>
        </authorList>
    </citation>
    <scope>NUCLEOTIDE SEQUENCE [LARGE SCALE GENOMIC DNA]</scope>
    <source>
        <strain evidence="3">CBS 10737</strain>
    </source>
</reference>
<sequence length="203" mass="23199">MQDELDFDMMNDKNDQDVLEEITNMESKFYQEGYKAGYDHGELHGLYEGRELGKEKSWELWEEIGYYEGFIKVYIDLLSGKDIQEGSKRGKDARALNHAQILLSLINTFPISNSSQSNFNISQINKEEEEEEIDLINLISNIRARYKLLCSSLNLKPRLQNAQFVQTLPGSGSSGISSTSNYENIQEGIEGPIKGVDTRQLRF</sequence>
<dbReference type="PANTHER" id="PTHR28532">
    <property type="entry name" value="GEO13458P1"/>
    <property type="match status" value="1"/>
</dbReference>
<dbReference type="EMBL" id="CP144528">
    <property type="protein sequence ID" value="WWC73138.1"/>
    <property type="molecule type" value="Genomic_DNA"/>
</dbReference>
<dbReference type="GeneID" id="30173721"/>
<organism evidence="3">
    <name type="scientific">Kwoniella pini CBS 10737</name>
    <dbReference type="NCBI Taxonomy" id="1296096"/>
    <lineage>
        <taxon>Eukaryota</taxon>
        <taxon>Fungi</taxon>
        <taxon>Dikarya</taxon>
        <taxon>Basidiomycota</taxon>
        <taxon>Agaricomycotina</taxon>
        <taxon>Tremellomycetes</taxon>
        <taxon>Tremellales</taxon>
        <taxon>Cryptococcaceae</taxon>
        <taxon>Kwoniella</taxon>
    </lineage>
</organism>
<accession>A0A1B9HZ53</accession>
<gene>
    <name evidence="3" type="ORF">I206_05352</name>
    <name evidence="4" type="ORF">I206_107104</name>
</gene>
<evidence type="ECO:0000313" key="4">
    <source>
        <dbReference type="EMBL" id="WWC73138.1"/>
    </source>
</evidence>
<reference evidence="4" key="2">
    <citation type="submission" date="2013-07" db="EMBL/GenBank/DDBJ databases">
        <authorList>
            <consortium name="The Broad Institute Genome Sequencing Platform"/>
            <person name="Cuomo C."/>
            <person name="Litvintseva A."/>
            <person name="Chen Y."/>
            <person name="Heitman J."/>
            <person name="Sun S."/>
            <person name="Springer D."/>
            <person name="Dromer F."/>
            <person name="Young S.K."/>
            <person name="Zeng Q."/>
            <person name="Gargeya S."/>
            <person name="Fitzgerald M."/>
            <person name="Abouelleil A."/>
            <person name="Alvarado L."/>
            <person name="Berlin A.M."/>
            <person name="Chapman S.B."/>
            <person name="Dewar J."/>
            <person name="Goldberg J."/>
            <person name="Griggs A."/>
            <person name="Gujja S."/>
            <person name="Hansen M."/>
            <person name="Howarth C."/>
            <person name="Imamovic A."/>
            <person name="Larimer J."/>
            <person name="McCowan C."/>
            <person name="Murphy C."/>
            <person name="Pearson M."/>
            <person name="Priest M."/>
            <person name="Roberts A."/>
            <person name="Saif S."/>
            <person name="Shea T."/>
            <person name="Sykes S."/>
            <person name="Wortman J."/>
            <person name="Nusbaum C."/>
            <person name="Birren B."/>
        </authorList>
    </citation>
    <scope>NUCLEOTIDE SEQUENCE</scope>
    <source>
        <strain evidence="4">CBS 10737</strain>
    </source>
</reference>
<dbReference type="STRING" id="1296096.A0A1B9HZ53"/>
<dbReference type="Proteomes" id="UP000094020">
    <property type="component" value="Chromosome 10"/>
</dbReference>
<dbReference type="RefSeq" id="XP_019009792.1">
    <property type="nucleotide sequence ID" value="XM_019157074.1"/>
</dbReference>
<feature type="domain" description="Essential protein Yae1 N-terminal" evidence="2">
    <location>
        <begin position="33"/>
        <end position="71"/>
    </location>
</feature>
<evidence type="ECO:0000313" key="3">
    <source>
        <dbReference type="EMBL" id="OCF48573.1"/>
    </source>
</evidence>